<protein>
    <submittedName>
        <fullName evidence="2">Uncharacterized protein</fullName>
    </submittedName>
</protein>
<gene>
    <name evidence="2" type="ORF">CKALI_05035</name>
</gene>
<name>A0A6B8VPZ5_9CORY</name>
<reference evidence="3" key="1">
    <citation type="submission" date="2019-11" db="EMBL/GenBank/DDBJ databases">
        <title>Complete genome sequence of Corynebacterium kalinowskii 1959, a novel Corynebacterium species isolated from soil of a small paddock in Vilsendorf, Germany.</title>
        <authorList>
            <person name="Schaffert L."/>
            <person name="Ruwe M."/>
            <person name="Milse J."/>
            <person name="Hanuschka K."/>
            <person name="Ortseifen V."/>
            <person name="Droste J."/>
            <person name="Brandt D."/>
            <person name="Schlueter L."/>
            <person name="Kutter Y."/>
            <person name="Vinke S."/>
            <person name="Viehoefer P."/>
            <person name="Jacob L."/>
            <person name="Luebke N.-C."/>
            <person name="Schulte-Berndt E."/>
            <person name="Hain C."/>
            <person name="Linder M."/>
            <person name="Schmidt P."/>
            <person name="Wollenschlaeger L."/>
            <person name="Luttermann T."/>
            <person name="Thieme E."/>
            <person name="Hassa J."/>
            <person name="Haak M."/>
            <person name="Wittchen M."/>
            <person name="Mentz A."/>
            <person name="Persicke M."/>
            <person name="Busche T."/>
            <person name="Ruckert C."/>
        </authorList>
    </citation>
    <scope>NUCLEOTIDE SEQUENCE [LARGE SCALE GENOMIC DNA]</scope>
    <source>
        <strain evidence="3">1959</strain>
    </source>
</reference>
<sequence length="64" mass="6952">MGMSSANSGYAYEDSVSSHAETRLQVRETQGELVGVQYVHVPYQYLTGVAVAPNFLTMLALEAL</sequence>
<evidence type="ECO:0000256" key="1">
    <source>
        <dbReference type="SAM" id="MobiDB-lite"/>
    </source>
</evidence>
<evidence type="ECO:0000313" key="3">
    <source>
        <dbReference type="Proteomes" id="UP000427071"/>
    </source>
</evidence>
<feature type="region of interest" description="Disordered" evidence="1">
    <location>
        <begin position="1"/>
        <end position="23"/>
    </location>
</feature>
<dbReference type="EMBL" id="CP046452">
    <property type="protein sequence ID" value="QGU01881.1"/>
    <property type="molecule type" value="Genomic_DNA"/>
</dbReference>
<evidence type="ECO:0000313" key="2">
    <source>
        <dbReference type="EMBL" id="QGU01881.1"/>
    </source>
</evidence>
<dbReference type="AlphaFoldDB" id="A0A6B8VPZ5"/>
<dbReference type="KEGG" id="ckw:CKALI_05035"/>
<dbReference type="Proteomes" id="UP000427071">
    <property type="component" value="Chromosome"/>
</dbReference>
<proteinExistence type="predicted"/>
<keyword evidence="3" id="KW-1185">Reference proteome</keyword>
<organism evidence="2 3">
    <name type="scientific">Corynebacterium kalinowskii</name>
    <dbReference type="NCBI Taxonomy" id="2675216"/>
    <lineage>
        <taxon>Bacteria</taxon>
        <taxon>Bacillati</taxon>
        <taxon>Actinomycetota</taxon>
        <taxon>Actinomycetes</taxon>
        <taxon>Mycobacteriales</taxon>
        <taxon>Corynebacteriaceae</taxon>
        <taxon>Corynebacterium</taxon>
    </lineage>
</organism>
<accession>A0A6B8VPZ5</accession>